<feature type="region of interest" description="Disordered" evidence="1">
    <location>
        <begin position="1"/>
        <end position="65"/>
    </location>
</feature>
<feature type="region of interest" description="Disordered" evidence="1">
    <location>
        <begin position="151"/>
        <end position="212"/>
    </location>
</feature>
<evidence type="ECO:0000313" key="3">
    <source>
        <dbReference type="Proteomes" id="UP000747399"/>
    </source>
</evidence>
<feature type="compositionally biased region" description="Low complexity" evidence="1">
    <location>
        <begin position="53"/>
        <end position="64"/>
    </location>
</feature>
<accession>A0A8J4B420</accession>
<proteinExistence type="predicted"/>
<reference evidence="2" key="1">
    <citation type="journal article" date="2021" name="Proc. Natl. Acad. Sci. U.S.A.">
        <title>Three genomes in the algal genus Volvox reveal the fate of a haploid sex-determining region after a transition to homothallism.</title>
        <authorList>
            <person name="Yamamoto K."/>
            <person name="Hamaji T."/>
            <person name="Kawai-Toyooka H."/>
            <person name="Matsuzaki R."/>
            <person name="Takahashi F."/>
            <person name="Nishimura Y."/>
            <person name="Kawachi M."/>
            <person name="Noguchi H."/>
            <person name="Minakuchi Y."/>
            <person name="Umen J.G."/>
            <person name="Toyoda A."/>
            <person name="Nozaki H."/>
        </authorList>
    </citation>
    <scope>NUCLEOTIDE SEQUENCE</scope>
    <source>
        <strain evidence="2">NIES-3780</strain>
    </source>
</reference>
<dbReference type="AlphaFoldDB" id="A0A8J4B420"/>
<keyword evidence="3" id="KW-1185">Reference proteome</keyword>
<gene>
    <name evidence="2" type="ORF">Vafri_7045</name>
</gene>
<feature type="compositionally biased region" description="Basic and acidic residues" evidence="1">
    <location>
        <begin position="1"/>
        <end position="17"/>
    </location>
</feature>
<feature type="compositionally biased region" description="Basic and acidic residues" evidence="1">
    <location>
        <begin position="174"/>
        <end position="188"/>
    </location>
</feature>
<organism evidence="2 3">
    <name type="scientific">Volvox africanus</name>
    <dbReference type="NCBI Taxonomy" id="51714"/>
    <lineage>
        <taxon>Eukaryota</taxon>
        <taxon>Viridiplantae</taxon>
        <taxon>Chlorophyta</taxon>
        <taxon>core chlorophytes</taxon>
        <taxon>Chlorophyceae</taxon>
        <taxon>CS clade</taxon>
        <taxon>Chlamydomonadales</taxon>
        <taxon>Volvocaceae</taxon>
        <taxon>Volvox</taxon>
    </lineage>
</organism>
<feature type="compositionally biased region" description="Polar residues" evidence="1">
    <location>
        <begin position="153"/>
        <end position="172"/>
    </location>
</feature>
<evidence type="ECO:0000256" key="1">
    <source>
        <dbReference type="SAM" id="MobiDB-lite"/>
    </source>
</evidence>
<dbReference type="EMBL" id="BNCO01000010">
    <property type="protein sequence ID" value="GIL50974.1"/>
    <property type="molecule type" value="Genomic_DNA"/>
</dbReference>
<name>A0A8J4B420_9CHLO</name>
<evidence type="ECO:0000313" key="2">
    <source>
        <dbReference type="EMBL" id="GIL50974.1"/>
    </source>
</evidence>
<comment type="caution">
    <text evidence="2">The sequence shown here is derived from an EMBL/GenBank/DDBJ whole genome shotgun (WGS) entry which is preliminary data.</text>
</comment>
<protein>
    <submittedName>
        <fullName evidence="2">Uncharacterized protein</fullName>
    </submittedName>
</protein>
<sequence>MVRHAAAEKAVDPRKNTEPSPRSAVMMSPKRSSTGLSSRPRSPPPSPLHLIGSASTSTSSSASACAPIPTPGSRTACNSGCCWCWCSFGGSPGNAPDGLSSKIRLNVASSSLVVTRGSVASREASCVATQQACLWRLADSSMPTQRRRLAEQATCSTSRPKPLPRSTSTCGTDTARERANHKVEHFDDAGGGGGLITEVVDPTQGEDLKAIG</sequence>
<dbReference type="Proteomes" id="UP000747399">
    <property type="component" value="Unassembled WGS sequence"/>
</dbReference>